<gene>
    <name evidence="1" type="ORF">Tco_0651912</name>
</gene>
<keyword evidence="2" id="KW-1185">Reference proteome</keyword>
<dbReference type="EMBL" id="BQNB010008984">
    <property type="protein sequence ID" value="GJS57128.1"/>
    <property type="molecule type" value="Genomic_DNA"/>
</dbReference>
<accession>A0ABQ4WWF0</accession>
<dbReference type="Proteomes" id="UP001151760">
    <property type="component" value="Unassembled WGS sequence"/>
</dbReference>
<organism evidence="1 2">
    <name type="scientific">Tanacetum coccineum</name>
    <dbReference type="NCBI Taxonomy" id="301880"/>
    <lineage>
        <taxon>Eukaryota</taxon>
        <taxon>Viridiplantae</taxon>
        <taxon>Streptophyta</taxon>
        <taxon>Embryophyta</taxon>
        <taxon>Tracheophyta</taxon>
        <taxon>Spermatophyta</taxon>
        <taxon>Magnoliopsida</taxon>
        <taxon>eudicotyledons</taxon>
        <taxon>Gunneridae</taxon>
        <taxon>Pentapetalae</taxon>
        <taxon>asterids</taxon>
        <taxon>campanulids</taxon>
        <taxon>Asterales</taxon>
        <taxon>Asteraceae</taxon>
        <taxon>Asteroideae</taxon>
        <taxon>Anthemideae</taxon>
        <taxon>Anthemidinae</taxon>
        <taxon>Tanacetum</taxon>
    </lineage>
</organism>
<evidence type="ECO:0000313" key="1">
    <source>
        <dbReference type="EMBL" id="GJS57128.1"/>
    </source>
</evidence>
<proteinExistence type="predicted"/>
<sequence length="117" mass="13068">MTRRQSVPDATAALSLLCTSQCVLVCDCVRKSSAQFSALVLKLCFPYNSLSHKMGSRVVVRRLPGGGYKVMSEVERVGVRRECIVKWIGIKPWEREVVWYGGKGLSTVMVAGFKREE</sequence>
<evidence type="ECO:0000313" key="2">
    <source>
        <dbReference type="Proteomes" id="UP001151760"/>
    </source>
</evidence>
<comment type="caution">
    <text evidence="1">The sequence shown here is derived from an EMBL/GenBank/DDBJ whole genome shotgun (WGS) entry which is preliminary data.</text>
</comment>
<protein>
    <submittedName>
        <fullName evidence="1">Uncharacterized protein</fullName>
    </submittedName>
</protein>
<reference evidence="1" key="1">
    <citation type="journal article" date="2022" name="Int. J. Mol. Sci.">
        <title>Draft Genome of Tanacetum Coccineum: Genomic Comparison of Closely Related Tanacetum-Family Plants.</title>
        <authorList>
            <person name="Yamashiro T."/>
            <person name="Shiraishi A."/>
            <person name="Nakayama K."/>
            <person name="Satake H."/>
        </authorList>
    </citation>
    <scope>NUCLEOTIDE SEQUENCE</scope>
</reference>
<reference evidence="1" key="2">
    <citation type="submission" date="2022-01" db="EMBL/GenBank/DDBJ databases">
        <authorList>
            <person name="Yamashiro T."/>
            <person name="Shiraishi A."/>
            <person name="Satake H."/>
            <person name="Nakayama K."/>
        </authorList>
    </citation>
    <scope>NUCLEOTIDE SEQUENCE</scope>
</reference>
<name>A0ABQ4WWF0_9ASTR</name>